<comment type="caution">
    <text evidence="5">The sequence shown here is derived from an EMBL/GenBank/DDBJ whole genome shotgun (WGS) entry which is preliminary data.</text>
</comment>
<feature type="compositionally biased region" description="Low complexity" evidence="3">
    <location>
        <begin position="91"/>
        <end position="110"/>
    </location>
</feature>
<dbReference type="InterPro" id="IPR009613">
    <property type="entry name" value="LMF"/>
</dbReference>
<dbReference type="AlphaFoldDB" id="D3AZA1"/>
<dbReference type="PANTHER" id="PTHR14463">
    <property type="entry name" value="LIPASE MATURATION FACTOR"/>
    <property type="match status" value="1"/>
</dbReference>
<dbReference type="InParanoid" id="D3AZA1"/>
<accession>D3AZA1</accession>
<name>D3AZA1_HETP5</name>
<dbReference type="Proteomes" id="UP000001396">
    <property type="component" value="Unassembled WGS sequence"/>
</dbReference>
<sequence length="110" mass="12541">MLVKLLEGSPEVLSLIEYSPFPVDQPPRYIRALRYKYSFTKWSNTSSEEWWRREYKGIYVRPFSLNPPPPPPPTTQPSTTTTTSKNNHQHPTPSSPSAKSSSSSKKATMK</sequence>
<dbReference type="GO" id="GO:0051604">
    <property type="term" value="P:protein maturation"/>
    <property type="evidence" value="ECO:0007669"/>
    <property type="project" value="InterPro"/>
</dbReference>
<feature type="region of interest" description="Disordered" evidence="3">
    <location>
        <begin position="62"/>
        <end position="110"/>
    </location>
</feature>
<keyword evidence="6" id="KW-1185">Reference proteome</keyword>
<dbReference type="GO" id="GO:0005789">
    <property type="term" value="C:endoplasmic reticulum membrane"/>
    <property type="evidence" value="ECO:0007669"/>
    <property type="project" value="TreeGrafter"/>
</dbReference>
<evidence type="ECO:0000256" key="3">
    <source>
        <dbReference type="SAM" id="MobiDB-lite"/>
    </source>
</evidence>
<evidence type="ECO:0000313" key="5">
    <source>
        <dbReference type="EMBL" id="EFA85484.1"/>
    </source>
</evidence>
<keyword evidence="1" id="KW-0325">Glycoprotein</keyword>
<dbReference type="InterPro" id="IPR057433">
    <property type="entry name" value="LMF1/2_C"/>
</dbReference>
<dbReference type="PANTHER" id="PTHR14463:SF5">
    <property type="entry name" value="LIPASE MATURATION FACTOR 2"/>
    <property type="match status" value="1"/>
</dbReference>
<dbReference type="Pfam" id="PF25179">
    <property type="entry name" value="LMF1_C"/>
    <property type="match status" value="1"/>
</dbReference>
<dbReference type="GeneID" id="31356969"/>
<organism evidence="5 6">
    <name type="scientific">Heterostelium pallidum (strain ATCC 26659 / Pp 5 / PN500)</name>
    <name type="common">Cellular slime mold</name>
    <name type="synonym">Polysphondylium pallidum</name>
    <dbReference type="NCBI Taxonomy" id="670386"/>
    <lineage>
        <taxon>Eukaryota</taxon>
        <taxon>Amoebozoa</taxon>
        <taxon>Evosea</taxon>
        <taxon>Eumycetozoa</taxon>
        <taxon>Dictyostelia</taxon>
        <taxon>Acytosteliales</taxon>
        <taxon>Acytosteliaceae</taxon>
        <taxon>Heterostelium</taxon>
    </lineage>
</organism>
<evidence type="ECO:0000256" key="2">
    <source>
        <dbReference type="ARBA" id="ARBA00040643"/>
    </source>
</evidence>
<feature type="compositionally biased region" description="Pro residues" evidence="3">
    <location>
        <begin position="65"/>
        <end position="75"/>
    </location>
</feature>
<feature type="domain" description="Lipase maturation factor 1/2 C-terminal" evidence="4">
    <location>
        <begin position="1"/>
        <end position="59"/>
    </location>
</feature>
<dbReference type="RefSeq" id="XP_020437592.1">
    <property type="nucleotide sequence ID" value="XM_020572449.1"/>
</dbReference>
<evidence type="ECO:0000259" key="4">
    <source>
        <dbReference type="Pfam" id="PF25179"/>
    </source>
</evidence>
<dbReference type="EMBL" id="ADBJ01000007">
    <property type="protein sequence ID" value="EFA85484.1"/>
    <property type="molecule type" value="Genomic_DNA"/>
</dbReference>
<reference evidence="5 6" key="1">
    <citation type="journal article" date="2011" name="Genome Res.">
        <title>Phylogeny-wide analysis of social amoeba genomes highlights ancient origins for complex intercellular communication.</title>
        <authorList>
            <person name="Heidel A.J."/>
            <person name="Lawal H.M."/>
            <person name="Felder M."/>
            <person name="Schilde C."/>
            <person name="Helps N.R."/>
            <person name="Tunggal B."/>
            <person name="Rivero F."/>
            <person name="John U."/>
            <person name="Schleicher M."/>
            <person name="Eichinger L."/>
            <person name="Platzer M."/>
            <person name="Noegel A.A."/>
            <person name="Schaap P."/>
            <person name="Gloeckner G."/>
        </authorList>
    </citation>
    <scope>NUCLEOTIDE SEQUENCE [LARGE SCALE GENOMIC DNA]</scope>
    <source>
        <strain evidence="6">ATCC 26659 / Pp 5 / PN500</strain>
    </source>
</reference>
<protein>
    <recommendedName>
        <fullName evidence="2">Lipase maturation factor 2</fullName>
    </recommendedName>
</protein>
<evidence type="ECO:0000313" key="6">
    <source>
        <dbReference type="Proteomes" id="UP000001396"/>
    </source>
</evidence>
<gene>
    <name evidence="5" type="ORF">PPL_01441</name>
</gene>
<proteinExistence type="predicted"/>
<dbReference type="STRING" id="670386.D3AZA1"/>
<evidence type="ECO:0000256" key="1">
    <source>
        <dbReference type="ARBA" id="ARBA00023180"/>
    </source>
</evidence>